<feature type="compositionally biased region" description="Basic residues" evidence="1">
    <location>
        <begin position="1"/>
        <end position="21"/>
    </location>
</feature>
<evidence type="ECO:0000256" key="1">
    <source>
        <dbReference type="SAM" id="MobiDB-lite"/>
    </source>
</evidence>
<sequence length="776" mass="88662">MYNTRTQKRKNVAQFSPRKRTTPVEMGNNNPSSNKVINLSDVSLTSPQMEVLNLGLNFSPTAKFDPFSAVKDLHLFARKLLLKKLHHRNPNDVTETIFETEEETEAFNALNELLQEQSSTSSSKFPKSLIPRSKKFPPLTLSANIDLFVKLVSEDLKKVSTMVNGHNCTLEQKKAIEELSSRTDIVIKPSDKGGNTVVWPCNMYEREVYKLLKDVKCYRRLTFNPLSSFCAQLRDILLKAVEASIISKKQMEYLSVEYPTIATFYVLPKVHKNASCPPGRPIVAGNNSFTEPICKLIDFVLHPMVETLPSYLKDTNDVLRKMDGLQLEENMILVTCDIESLYTSIIHKDGVAAVEQFLRMSSEDAPGNSNGGGLCALICKFVPGLWERKIFITEPLPLVDRVQYWGRYIDDILFIWQGSFEELQIFMGHLNDNNLNLRLTYKAGRSNMEFLDILLEVDELGFIHTDVFRKPTSTNSLLHFSSSHQQSLIKGIPVGQFLRMRRICSDESSFERQSRDLSTRFAERGYSSRCIKQAYWRARCTDRSQALNKQRLEMGTMTRWYEVRDILYKHWKVLQLDPILAQYIPSKPAVTYRRSPNIRDSLVHSHYVNKKNDNPFGSRGPKWGCRPCGSCVACPNVERCTVFSSADGNKTYNILHPITCTTTAVIYCASCPCELKYVGLTSRELRRRVREHVLDIKAAQTAIDIQSLKTVPKHFKLFHQCDSSLLRVRGIDHIVLNTRGGDIKKRLAQIEAKWIYRLNTLAPHGLNEQMSFSAYL</sequence>
<keyword evidence="4" id="KW-1185">Reference proteome</keyword>
<evidence type="ECO:0000313" key="4">
    <source>
        <dbReference type="Proteomes" id="UP001176940"/>
    </source>
</evidence>
<dbReference type="Proteomes" id="UP001176940">
    <property type="component" value="Unassembled WGS sequence"/>
</dbReference>
<organism evidence="3 4">
    <name type="scientific">Ranitomeya imitator</name>
    <name type="common">mimic poison frog</name>
    <dbReference type="NCBI Taxonomy" id="111125"/>
    <lineage>
        <taxon>Eukaryota</taxon>
        <taxon>Metazoa</taxon>
        <taxon>Chordata</taxon>
        <taxon>Craniata</taxon>
        <taxon>Vertebrata</taxon>
        <taxon>Euteleostomi</taxon>
        <taxon>Amphibia</taxon>
        <taxon>Batrachia</taxon>
        <taxon>Anura</taxon>
        <taxon>Neobatrachia</taxon>
        <taxon>Hyloidea</taxon>
        <taxon>Dendrobatidae</taxon>
        <taxon>Dendrobatinae</taxon>
        <taxon>Ranitomeya</taxon>
    </lineage>
</organism>
<dbReference type="PANTHER" id="PTHR21301:SF12">
    <property type="match status" value="1"/>
</dbReference>
<name>A0ABN9M785_9NEOB</name>
<reference evidence="3" key="1">
    <citation type="submission" date="2023-07" db="EMBL/GenBank/DDBJ databases">
        <authorList>
            <person name="Stuckert A."/>
        </authorList>
    </citation>
    <scope>NUCLEOTIDE SEQUENCE</scope>
</reference>
<dbReference type="EMBL" id="CAUEEQ010051045">
    <property type="protein sequence ID" value="CAJ0960814.1"/>
    <property type="molecule type" value="Genomic_DNA"/>
</dbReference>
<dbReference type="Pfam" id="PF26215">
    <property type="entry name" value="HTH_animal"/>
    <property type="match status" value="1"/>
</dbReference>
<proteinExistence type="predicted"/>
<gene>
    <name evidence="3" type="ORF">RIMI_LOCUS17466544</name>
</gene>
<protein>
    <recommendedName>
        <fullName evidence="2">Helix-turn-helix domain-containing protein</fullName>
    </recommendedName>
</protein>
<evidence type="ECO:0000313" key="3">
    <source>
        <dbReference type="EMBL" id="CAJ0960814.1"/>
    </source>
</evidence>
<accession>A0ABN9M785</accession>
<dbReference type="InterPro" id="IPR058912">
    <property type="entry name" value="HTH_animal"/>
</dbReference>
<feature type="region of interest" description="Disordered" evidence="1">
    <location>
        <begin position="1"/>
        <end position="33"/>
    </location>
</feature>
<comment type="caution">
    <text evidence="3">The sequence shown here is derived from an EMBL/GenBank/DDBJ whole genome shotgun (WGS) entry which is preliminary data.</text>
</comment>
<feature type="domain" description="Helix-turn-helix" evidence="2">
    <location>
        <begin position="477"/>
        <end position="533"/>
    </location>
</feature>
<dbReference type="PANTHER" id="PTHR21301">
    <property type="entry name" value="REVERSE TRANSCRIPTASE"/>
    <property type="match status" value="1"/>
</dbReference>
<evidence type="ECO:0000259" key="2">
    <source>
        <dbReference type="Pfam" id="PF26215"/>
    </source>
</evidence>